<sequence length="424" mass="46601">MRAFRFIHAADLHLDSPFKGLSGLPETLREELRESTFAALDRLVELAQAEQADFVLFAGDIYDAKERSLRAQLRFQQALRTLAKHGIRSYIVHGNHDPMLEGYAAKLSYPPEAHVFGCGKVESVVIQATDGMLLARVSGISFDRAAVTDNLTPGFSGQGDGLFHIGLLHTNVDGDGEHGNYAPCRLSDLLGRGVDYWALGHIHTRRVLHERPWVVYPGNIQGRHIRETGARGCFVVSVSEQGEAELDFHPLDVRRWETAEVPIDELETEQQVKDALEDAMEAAKAGAQGRPVLLRLTLVGRGPLHGRLRRSGFLPELASMLREASDGSWLESLADRTGAPVDPVALAEQSGFLGELLRLSGEAGASAEMLEDIGAESFAQLEMNPLLASLLAEITEEERLAWLREAEELAIDLLLPGIEARRNE</sequence>
<dbReference type="PANTHER" id="PTHR30337">
    <property type="entry name" value="COMPONENT OF ATP-DEPENDENT DSDNA EXONUCLEASE"/>
    <property type="match status" value="1"/>
</dbReference>
<comment type="caution">
    <text evidence="3">The sequence shown here is derived from an EMBL/GenBank/DDBJ whole genome shotgun (WGS) entry which is preliminary data.</text>
</comment>
<dbReference type="PIRSF" id="PIRSF033091">
    <property type="entry name" value="Pesterase_YhaO"/>
    <property type="match status" value="1"/>
</dbReference>
<keyword evidence="3" id="KW-0269">Exonuclease</keyword>
<evidence type="ECO:0000313" key="4">
    <source>
        <dbReference type="Proteomes" id="UP001469365"/>
    </source>
</evidence>
<dbReference type="Gene3D" id="3.60.21.10">
    <property type="match status" value="1"/>
</dbReference>
<dbReference type="EMBL" id="JBBPCC010000001">
    <property type="protein sequence ID" value="MEK8126289.1"/>
    <property type="molecule type" value="Genomic_DNA"/>
</dbReference>
<protein>
    <submittedName>
        <fullName evidence="3">DNA repair exonuclease</fullName>
        <ecNumber evidence="3">3.1.-.-</ecNumber>
    </submittedName>
</protein>
<dbReference type="SUPFAM" id="SSF56300">
    <property type="entry name" value="Metallo-dependent phosphatases"/>
    <property type="match status" value="1"/>
</dbReference>
<keyword evidence="1 3" id="KW-0378">Hydrolase</keyword>
<dbReference type="InterPro" id="IPR050535">
    <property type="entry name" value="DNA_Repair-Maintenance_Comp"/>
</dbReference>
<dbReference type="Proteomes" id="UP001469365">
    <property type="component" value="Unassembled WGS sequence"/>
</dbReference>
<dbReference type="GO" id="GO:0004527">
    <property type="term" value="F:exonuclease activity"/>
    <property type="evidence" value="ECO:0007669"/>
    <property type="project" value="UniProtKB-KW"/>
</dbReference>
<dbReference type="CDD" id="cd00840">
    <property type="entry name" value="MPP_Mre11_N"/>
    <property type="match status" value="1"/>
</dbReference>
<dbReference type="InterPro" id="IPR004843">
    <property type="entry name" value="Calcineurin-like_PHP"/>
</dbReference>
<feature type="domain" description="Calcineurin-like phosphoesterase" evidence="2">
    <location>
        <begin position="4"/>
        <end position="204"/>
    </location>
</feature>
<dbReference type="InterPro" id="IPR029052">
    <property type="entry name" value="Metallo-depent_PP-like"/>
</dbReference>
<accession>A0ABU9DBR3</accession>
<evidence type="ECO:0000313" key="3">
    <source>
        <dbReference type="EMBL" id="MEK8126289.1"/>
    </source>
</evidence>
<name>A0ABU9DBR3_9BACL</name>
<dbReference type="Pfam" id="PF00149">
    <property type="entry name" value="Metallophos"/>
    <property type="match status" value="1"/>
</dbReference>
<dbReference type="InterPro" id="IPR041796">
    <property type="entry name" value="Mre11_N"/>
</dbReference>
<evidence type="ECO:0000256" key="1">
    <source>
        <dbReference type="ARBA" id="ARBA00022801"/>
    </source>
</evidence>
<dbReference type="InterPro" id="IPR014576">
    <property type="entry name" value="Pesterase_YhaO"/>
</dbReference>
<organism evidence="3 4">
    <name type="scientific">Paenibacillus filicis</name>
    <dbReference type="NCBI Taxonomy" id="669464"/>
    <lineage>
        <taxon>Bacteria</taxon>
        <taxon>Bacillati</taxon>
        <taxon>Bacillota</taxon>
        <taxon>Bacilli</taxon>
        <taxon>Bacillales</taxon>
        <taxon>Paenibacillaceae</taxon>
        <taxon>Paenibacillus</taxon>
    </lineage>
</organism>
<dbReference type="PANTHER" id="PTHR30337:SF7">
    <property type="entry name" value="PHOSPHOESTERASE"/>
    <property type="match status" value="1"/>
</dbReference>
<reference evidence="3 4" key="1">
    <citation type="submission" date="2024-04" db="EMBL/GenBank/DDBJ databases">
        <title>draft genome sequnece of Paenibacillus filicis.</title>
        <authorList>
            <person name="Kim D.-U."/>
        </authorList>
    </citation>
    <scope>NUCLEOTIDE SEQUENCE [LARGE SCALE GENOMIC DNA]</scope>
    <source>
        <strain evidence="3 4">KACC14197</strain>
    </source>
</reference>
<dbReference type="EC" id="3.1.-.-" evidence="3"/>
<keyword evidence="3" id="KW-0540">Nuclease</keyword>
<evidence type="ECO:0000259" key="2">
    <source>
        <dbReference type="Pfam" id="PF00149"/>
    </source>
</evidence>
<gene>
    <name evidence="3" type="ORF">WMW72_00010</name>
</gene>
<keyword evidence="4" id="KW-1185">Reference proteome</keyword>
<proteinExistence type="predicted"/>
<dbReference type="RefSeq" id="WP_341413350.1">
    <property type="nucleotide sequence ID" value="NZ_JBBPCC010000001.1"/>
</dbReference>